<sequence length="77" mass="9693">MYYKFLRYFFVVFLLISFILDFELFWIILNYFNIHLYLGIKSILKDYIHYNKLKVLLLFFVRLFLVFTFNLVLEIIF</sequence>
<geneLocation type="mitochondrion" evidence="2"/>
<keyword evidence="2" id="KW-0496">Mitochondrion</keyword>
<evidence type="ECO:0000313" key="2">
    <source>
        <dbReference type="EMBL" id="QVQ56646.1"/>
    </source>
</evidence>
<reference evidence="2" key="1">
    <citation type="submission" date="2021-03" db="EMBL/GenBank/DDBJ databases">
        <title>Transfer of the hemiparasitic marine red alga Erythrocystis saccata (Rhodomelaceae, Rhodophyta) to the tribe Streblocladieae inferred from organellar genome analysis.</title>
        <authorList>
            <person name="Hughey J.R."/>
        </authorList>
    </citation>
    <scope>NUCLEOTIDE SEQUENCE</scope>
</reference>
<organism evidence="2">
    <name type="scientific">Erythrocystis saccata</name>
    <dbReference type="NCBI Taxonomy" id="2822695"/>
    <lineage>
        <taxon>Eukaryota</taxon>
        <taxon>Rhodophyta</taxon>
        <taxon>Florideophyceae</taxon>
        <taxon>Rhodymeniophycidae</taxon>
        <taxon>Ceramiales</taxon>
        <taxon>Rhodomelaceae</taxon>
        <taxon>Erythrocystis</taxon>
    </lineage>
</organism>
<dbReference type="EMBL" id="MW810348">
    <property type="protein sequence ID" value="QVQ56646.1"/>
    <property type="molecule type" value="Genomic_DNA"/>
</dbReference>
<evidence type="ECO:0000256" key="1">
    <source>
        <dbReference type="SAM" id="Phobius"/>
    </source>
</evidence>
<feature type="transmembrane region" description="Helical" evidence="1">
    <location>
        <begin position="53"/>
        <end position="73"/>
    </location>
</feature>
<keyword evidence="1" id="KW-1133">Transmembrane helix</keyword>
<feature type="transmembrane region" description="Helical" evidence="1">
    <location>
        <begin position="6"/>
        <end position="32"/>
    </location>
</feature>
<keyword evidence="1" id="KW-0472">Membrane</keyword>
<dbReference type="AlphaFoldDB" id="A0A8E6L1W9"/>
<protein>
    <submittedName>
        <fullName evidence="2">Succinate dehydrogenase subunit 4</fullName>
    </submittedName>
</protein>
<accession>A0A8E6L1W9</accession>
<proteinExistence type="predicted"/>
<keyword evidence="1" id="KW-0812">Transmembrane</keyword>
<gene>
    <name evidence="2" type="primary">sdh4</name>
</gene>
<name>A0A8E6L1W9_9FLOR</name>